<dbReference type="Proteomes" id="UP001652641">
    <property type="component" value="Chromosome 3"/>
</dbReference>
<name>A0ABM5A6J7_VULVU</name>
<feature type="compositionally biased region" description="Basic and acidic residues" evidence="1">
    <location>
        <begin position="194"/>
        <end position="203"/>
    </location>
</feature>
<feature type="region of interest" description="Disordered" evidence="1">
    <location>
        <begin position="231"/>
        <end position="326"/>
    </location>
</feature>
<evidence type="ECO:0000313" key="2">
    <source>
        <dbReference type="Proteomes" id="UP001652641"/>
    </source>
</evidence>
<evidence type="ECO:0000313" key="3">
    <source>
        <dbReference type="RefSeq" id="XP_072610415.1"/>
    </source>
</evidence>
<sequence length="326" mass="34704">MATSPFRHRHPSHSRCRGGSWLRVGRGALGEPGRRRPCPAPAPDASRVGFACAAGRRPQAVGAPPATCWRRQQHPGSPWFREDFRSGLPQGLETRPLEHTDPRSPLKSLPRLQLALRQRPCTFTASSLQPTQTCSSGRPGPASRCTSPQLQPHGSVLLVSPDQGFPSGARRGVAAGTGPRPAHLEPPVRVQRLKAPDPPEPRETTSPSRPRPSSHLLQKRGREPLAQACEEQHEPQALGGGQDHGCPGAAEAATAQARGAWETGNLDAGPQGSHTKGTGSGWARLHSQPRDWLPPRVFGSRWGGGGESWASGPPPHAGHHGHTGVV</sequence>
<feature type="region of interest" description="Disordered" evidence="1">
    <location>
        <begin position="1"/>
        <end position="44"/>
    </location>
</feature>
<proteinExistence type="predicted"/>
<dbReference type="GeneID" id="140598337"/>
<feature type="region of interest" description="Disordered" evidence="1">
    <location>
        <begin position="126"/>
        <end position="219"/>
    </location>
</feature>
<organism evidence="2 3">
    <name type="scientific">Vulpes vulpes</name>
    <name type="common">Red fox</name>
    <dbReference type="NCBI Taxonomy" id="9627"/>
    <lineage>
        <taxon>Eukaryota</taxon>
        <taxon>Metazoa</taxon>
        <taxon>Chordata</taxon>
        <taxon>Craniata</taxon>
        <taxon>Vertebrata</taxon>
        <taxon>Euteleostomi</taxon>
        <taxon>Mammalia</taxon>
        <taxon>Eutheria</taxon>
        <taxon>Laurasiatheria</taxon>
        <taxon>Carnivora</taxon>
        <taxon>Caniformia</taxon>
        <taxon>Canidae</taxon>
        <taxon>Vulpes</taxon>
    </lineage>
</organism>
<dbReference type="RefSeq" id="XP_072610415.1">
    <property type="nucleotide sequence ID" value="XM_072754314.1"/>
</dbReference>
<gene>
    <name evidence="3" type="primary">LOC140598337</name>
</gene>
<accession>A0ABM5A6J7</accession>
<feature type="compositionally biased region" description="Basic residues" evidence="1">
    <location>
        <begin position="1"/>
        <end position="16"/>
    </location>
</feature>
<feature type="compositionally biased region" description="Basic residues" evidence="1">
    <location>
        <begin position="317"/>
        <end position="326"/>
    </location>
</feature>
<feature type="compositionally biased region" description="Low complexity" evidence="1">
    <location>
        <begin position="204"/>
        <end position="214"/>
    </location>
</feature>
<protein>
    <submittedName>
        <fullName evidence="3">Uncharacterized protein</fullName>
    </submittedName>
</protein>
<keyword evidence="2" id="KW-1185">Reference proteome</keyword>
<feature type="compositionally biased region" description="Polar residues" evidence="1">
    <location>
        <begin position="126"/>
        <end position="136"/>
    </location>
</feature>
<feature type="compositionally biased region" description="Low complexity" evidence="1">
    <location>
        <begin position="249"/>
        <end position="260"/>
    </location>
</feature>
<evidence type="ECO:0000256" key="1">
    <source>
        <dbReference type="SAM" id="MobiDB-lite"/>
    </source>
</evidence>
<reference evidence="3" key="1">
    <citation type="submission" date="2025-08" db="UniProtKB">
        <authorList>
            <consortium name="RefSeq"/>
        </authorList>
    </citation>
    <scope>IDENTIFICATION</scope>
    <source>
        <tissue evidence="3">Cell line</tissue>
    </source>
</reference>